<evidence type="ECO:0000313" key="1">
    <source>
        <dbReference type="EMBL" id="AWH92517.1"/>
    </source>
</evidence>
<dbReference type="AlphaFoldDB" id="A0A2S1R894"/>
<gene>
    <name evidence="1" type="ORF">A6035_10475</name>
</gene>
<dbReference type="EMBL" id="CP015449">
    <property type="protein sequence ID" value="AWH92517.1"/>
    <property type="molecule type" value="Genomic_DNA"/>
</dbReference>
<sequence>MVLDMQLSHQNVHLSRCVQLGWQVVEMIAGERGVTLDGGAVADALTVWEAFERGDPLISLSSHHATPDKAEGKRKNN</sequence>
<dbReference type="Proteomes" id="UP000244928">
    <property type="component" value="Chromosome"/>
</dbReference>
<organism evidence="1 2">
    <name type="scientific">Dietzia lutea</name>
    <dbReference type="NCBI Taxonomy" id="546160"/>
    <lineage>
        <taxon>Bacteria</taxon>
        <taxon>Bacillati</taxon>
        <taxon>Actinomycetota</taxon>
        <taxon>Actinomycetes</taxon>
        <taxon>Mycobacteriales</taxon>
        <taxon>Dietziaceae</taxon>
        <taxon>Dietzia</taxon>
    </lineage>
</organism>
<keyword evidence="2" id="KW-1185">Reference proteome</keyword>
<accession>A0A2S1R894</accession>
<protein>
    <submittedName>
        <fullName evidence="1">Uncharacterized protein</fullName>
    </submittedName>
</protein>
<reference evidence="1 2" key="1">
    <citation type="submission" date="2016-04" db="EMBL/GenBank/DDBJ databases">
        <title>Complete genome sequence of Dietzia lutea YIM 80766T, a strain isolated from desert soil in Egypt.</title>
        <authorList>
            <person name="Zhao J."/>
            <person name="Hu B."/>
            <person name="Geng S."/>
            <person name="Nie Y."/>
            <person name="Tang Y."/>
        </authorList>
    </citation>
    <scope>NUCLEOTIDE SEQUENCE [LARGE SCALE GENOMIC DNA]</scope>
    <source>
        <strain evidence="1 2">YIM 80766</strain>
    </source>
</reference>
<name>A0A2S1R894_9ACTN</name>
<evidence type="ECO:0000313" key="2">
    <source>
        <dbReference type="Proteomes" id="UP000244928"/>
    </source>
</evidence>
<dbReference type="KEGG" id="dlu:A6035_10475"/>
<proteinExistence type="predicted"/>